<dbReference type="AlphaFoldDB" id="A0A9X2VX13"/>
<proteinExistence type="predicted"/>
<dbReference type="Proteomes" id="UP001141259">
    <property type="component" value="Unassembled WGS sequence"/>
</dbReference>
<name>A0A9X2VX13_9PSEU</name>
<gene>
    <name evidence="1" type="ORF">NZH93_46025</name>
</gene>
<comment type="caution">
    <text evidence="1">The sequence shown here is derived from an EMBL/GenBank/DDBJ whole genome shotgun (WGS) entry which is preliminary data.</text>
</comment>
<dbReference type="RefSeq" id="WP_259629684.1">
    <property type="nucleotide sequence ID" value="NZ_JANYMP010000043.1"/>
</dbReference>
<protein>
    <submittedName>
        <fullName evidence="1">Pilus assembly protein</fullName>
    </submittedName>
</protein>
<sequence length="106" mass="10929">MTTVETAINLLAMGLVLALGVSTITAVVDQLRCTDAAREAARLIARGEPERAASIVQSAAPPNARLTVHADGDTIRVEVSARPSSGLPGLHLTGRAYAVLEPTSEG</sequence>
<evidence type="ECO:0000313" key="2">
    <source>
        <dbReference type="Proteomes" id="UP001141259"/>
    </source>
</evidence>
<keyword evidence="2" id="KW-1185">Reference proteome</keyword>
<reference evidence="1" key="1">
    <citation type="submission" date="2022-08" db="EMBL/GenBank/DDBJ databases">
        <authorList>
            <person name="Tistechok S."/>
            <person name="Samborskyy M."/>
            <person name="Roman I."/>
        </authorList>
    </citation>
    <scope>NUCLEOTIDE SEQUENCE</scope>
    <source>
        <strain evidence="1">DSM 103496</strain>
    </source>
</reference>
<accession>A0A9X2VX13</accession>
<organism evidence="1 2">
    <name type="scientific">Umezawaea endophytica</name>
    <dbReference type="NCBI Taxonomy" id="1654476"/>
    <lineage>
        <taxon>Bacteria</taxon>
        <taxon>Bacillati</taxon>
        <taxon>Actinomycetota</taxon>
        <taxon>Actinomycetes</taxon>
        <taxon>Pseudonocardiales</taxon>
        <taxon>Pseudonocardiaceae</taxon>
        <taxon>Umezawaea</taxon>
    </lineage>
</organism>
<evidence type="ECO:0000313" key="1">
    <source>
        <dbReference type="EMBL" id="MCS7484235.1"/>
    </source>
</evidence>
<dbReference type="EMBL" id="JANYMP010000043">
    <property type="protein sequence ID" value="MCS7484235.1"/>
    <property type="molecule type" value="Genomic_DNA"/>
</dbReference>
<dbReference type="InterPro" id="IPR049790">
    <property type="entry name" value="Rv3655c/TadE"/>
</dbReference>
<dbReference type="NCBIfam" id="NF041390">
    <property type="entry name" value="TadE_Rv3655c"/>
    <property type="match status" value="1"/>
</dbReference>